<keyword evidence="4 5" id="KW-0472">Membrane</keyword>
<comment type="subcellular location">
    <subcellularLocation>
        <location evidence="1">Membrane</location>
        <topology evidence="1">Multi-pass membrane protein</topology>
    </subcellularLocation>
</comment>
<evidence type="ECO:0000256" key="3">
    <source>
        <dbReference type="ARBA" id="ARBA00022989"/>
    </source>
</evidence>
<sequence>MWLKIYSFRSTLTLILAPLILASIFLFVSPSKEVRCLYTVLVMAVYWVFEVVPLPVTALLPLILYPILGVSRAVDVAQSYMTYSVFSHV</sequence>
<accession>A0A915J0D4</accession>
<evidence type="ECO:0000313" key="6">
    <source>
        <dbReference type="Proteomes" id="UP000887565"/>
    </source>
</evidence>
<evidence type="ECO:0000256" key="4">
    <source>
        <dbReference type="ARBA" id="ARBA00023136"/>
    </source>
</evidence>
<dbReference type="OMA" id="WITEVMN"/>
<dbReference type="AlphaFoldDB" id="A0A915J0D4"/>
<keyword evidence="3 5" id="KW-1133">Transmembrane helix</keyword>
<dbReference type="PANTHER" id="PTHR10283">
    <property type="entry name" value="SOLUTE CARRIER FAMILY 13 MEMBER"/>
    <property type="match status" value="1"/>
</dbReference>
<keyword evidence="6" id="KW-1185">Reference proteome</keyword>
<keyword evidence="2 5" id="KW-0812">Transmembrane</keyword>
<protein>
    <submittedName>
        <fullName evidence="7">Uncharacterized protein</fullName>
    </submittedName>
</protein>
<feature type="transmembrane region" description="Helical" evidence="5">
    <location>
        <begin position="40"/>
        <end position="64"/>
    </location>
</feature>
<dbReference type="Proteomes" id="UP000887565">
    <property type="component" value="Unplaced"/>
</dbReference>
<evidence type="ECO:0000256" key="2">
    <source>
        <dbReference type="ARBA" id="ARBA00022692"/>
    </source>
</evidence>
<proteinExistence type="predicted"/>
<feature type="transmembrane region" description="Helical" evidence="5">
    <location>
        <begin position="6"/>
        <end position="28"/>
    </location>
</feature>
<evidence type="ECO:0000313" key="7">
    <source>
        <dbReference type="WBParaSite" id="nRc.2.0.1.t19152-RA"/>
    </source>
</evidence>
<evidence type="ECO:0000256" key="5">
    <source>
        <dbReference type="SAM" id="Phobius"/>
    </source>
</evidence>
<dbReference type="WBParaSite" id="nRc.2.0.1.t19152-RA">
    <property type="protein sequence ID" value="nRc.2.0.1.t19152-RA"/>
    <property type="gene ID" value="nRc.2.0.1.g19152"/>
</dbReference>
<dbReference type="GO" id="GO:0005886">
    <property type="term" value="C:plasma membrane"/>
    <property type="evidence" value="ECO:0007669"/>
    <property type="project" value="TreeGrafter"/>
</dbReference>
<organism evidence="6 7">
    <name type="scientific">Romanomermis culicivorax</name>
    <name type="common">Nematode worm</name>
    <dbReference type="NCBI Taxonomy" id="13658"/>
    <lineage>
        <taxon>Eukaryota</taxon>
        <taxon>Metazoa</taxon>
        <taxon>Ecdysozoa</taxon>
        <taxon>Nematoda</taxon>
        <taxon>Enoplea</taxon>
        <taxon>Dorylaimia</taxon>
        <taxon>Mermithida</taxon>
        <taxon>Mermithoidea</taxon>
        <taxon>Mermithidae</taxon>
        <taxon>Romanomermis</taxon>
    </lineage>
</organism>
<dbReference type="PANTHER" id="PTHR10283:SF82">
    <property type="entry name" value="SOLUTE CARRIER FAMILY 13 MEMBER 2"/>
    <property type="match status" value="1"/>
</dbReference>
<name>A0A915J0D4_ROMCU</name>
<dbReference type="GO" id="GO:0022857">
    <property type="term" value="F:transmembrane transporter activity"/>
    <property type="evidence" value="ECO:0007669"/>
    <property type="project" value="TreeGrafter"/>
</dbReference>
<evidence type="ECO:0000256" key="1">
    <source>
        <dbReference type="ARBA" id="ARBA00004141"/>
    </source>
</evidence>
<reference evidence="7" key="1">
    <citation type="submission" date="2022-11" db="UniProtKB">
        <authorList>
            <consortium name="WormBaseParasite"/>
        </authorList>
    </citation>
    <scope>IDENTIFICATION</scope>
</reference>